<accession>A0A7W0HM51</accession>
<organism evidence="1 2">
    <name type="scientific">Desulfosalsimonas propionicica</name>
    <dbReference type="NCBI Taxonomy" id="332175"/>
    <lineage>
        <taxon>Bacteria</taxon>
        <taxon>Pseudomonadati</taxon>
        <taxon>Thermodesulfobacteriota</taxon>
        <taxon>Desulfobacteria</taxon>
        <taxon>Desulfobacterales</taxon>
        <taxon>Desulfosalsimonadaceae</taxon>
        <taxon>Desulfosalsimonas</taxon>
    </lineage>
</organism>
<keyword evidence="2" id="KW-1185">Reference proteome</keyword>
<evidence type="ECO:0000313" key="2">
    <source>
        <dbReference type="Proteomes" id="UP000525298"/>
    </source>
</evidence>
<comment type="caution">
    <text evidence="1">The sequence shown here is derived from an EMBL/GenBank/DDBJ whole genome shotgun (WGS) entry which is preliminary data.</text>
</comment>
<sequence length="46" mass="5424">MKIVKKKMICSKMDKAAKVKIVQETLNNNEIIWGLLNKNKYLILLY</sequence>
<dbReference type="EMBL" id="JACDUS010000015">
    <property type="protein sequence ID" value="MBA2882995.1"/>
    <property type="molecule type" value="Genomic_DNA"/>
</dbReference>
<dbReference type="AlphaFoldDB" id="A0A7W0HM51"/>
<gene>
    <name evidence="1" type="ORF">HNR65_003352</name>
</gene>
<evidence type="ECO:0000313" key="1">
    <source>
        <dbReference type="EMBL" id="MBA2882995.1"/>
    </source>
</evidence>
<dbReference type="Proteomes" id="UP000525298">
    <property type="component" value="Unassembled WGS sequence"/>
</dbReference>
<protein>
    <submittedName>
        <fullName evidence="1">Uncharacterized protein</fullName>
    </submittedName>
</protein>
<proteinExistence type="predicted"/>
<reference evidence="1 2" key="1">
    <citation type="submission" date="2020-07" db="EMBL/GenBank/DDBJ databases">
        <title>Genomic Encyclopedia of Type Strains, Phase IV (KMG-IV): sequencing the most valuable type-strain genomes for metagenomic binning, comparative biology and taxonomic classification.</title>
        <authorList>
            <person name="Goeker M."/>
        </authorList>
    </citation>
    <scope>NUCLEOTIDE SEQUENCE [LARGE SCALE GENOMIC DNA]</scope>
    <source>
        <strain evidence="1 2">DSM 17721</strain>
    </source>
</reference>
<name>A0A7W0HM51_9BACT</name>